<dbReference type="EMBL" id="WIXP02000009">
    <property type="protein sequence ID" value="KAF6205682.1"/>
    <property type="molecule type" value="Genomic_DNA"/>
</dbReference>
<evidence type="ECO:0000256" key="1">
    <source>
        <dbReference type="SAM" id="MobiDB-lite"/>
    </source>
</evidence>
<name>A0A8S9X9K0_APOLU</name>
<dbReference type="AlphaFoldDB" id="A0A8S9X9K0"/>
<evidence type="ECO:0000313" key="2">
    <source>
        <dbReference type="EMBL" id="KAF6205682.1"/>
    </source>
</evidence>
<feature type="region of interest" description="Disordered" evidence="1">
    <location>
        <begin position="1"/>
        <end position="21"/>
    </location>
</feature>
<gene>
    <name evidence="2" type="ORF">GE061_019855</name>
</gene>
<protein>
    <submittedName>
        <fullName evidence="2">Uncharacterized protein</fullName>
    </submittedName>
</protein>
<organism evidence="2 3">
    <name type="scientific">Apolygus lucorum</name>
    <name type="common">Small green plant bug</name>
    <name type="synonym">Lygocoris lucorum</name>
    <dbReference type="NCBI Taxonomy" id="248454"/>
    <lineage>
        <taxon>Eukaryota</taxon>
        <taxon>Metazoa</taxon>
        <taxon>Ecdysozoa</taxon>
        <taxon>Arthropoda</taxon>
        <taxon>Hexapoda</taxon>
        <taxon>Insecta</taxon>
        <taxon>Pterygota</taxon>
        <taxon>Neoptera</taxon>
        <taxon>Paraneoptera</taxon>
        <taxon>Hemiptera</taxon>
        <taxon>Heteroptera</taxon>
        <taxon>Panheteroptera</taxon>
        <taxon>Cimicomorpha</taxon>
        <taxon>Miridae</taxon>
        <taxon>Mirini</taxon>
        <taxon>Apolygus</taxon>
    </lineage>
</organism>
<accession>A0A8S9X9K0</accession>
<comment type="caution">
    <text evidence="2">The sequence shown here is derived from an EMBL/GenBank/DDBJ whole genome shotgun (WGS) entry which is preliminary data.</text>
</comment>
<keyword evidence="3" id="KW-1185">Reference proteome</keyword>
<proteinExistence type="predicted"/>
<evidence type="ECO:0000313" key="3">
    <source>
        <dbReference type="Proteomes" id="UP000466442"/>
    </source>
</evidence>
<sequence>MFEEESIFNVASDGKQSRQDRHSNMRIEKYAFISQVSSLVSHLFAQNSTKRFESARAGGLWISREVEAFNAFFVSTSHKVRSSCELSFLMPNETSYLPSSAEYIQGKVERLE</sequence>
<dbReference type="Proteomes" id="UP000466442">
    <property type="component" value="Linkage Group LG9"/>
</dbReference>
<reference evidence="2" key="1">
    <citation type="journal article" date="2021" name="Mol. Ecol. Resour.">
        <title>Apolygus lucorum genome provides insights into omnivorousness and mesophyll feeding.</title>
        <authorList>
            <person name="Liu Y."/>
            <person name="Liu H."/>
            <person name="Wang H."/>
            <person name="Huang T."/>
            <person name="Liu B."/>
            <person name="Yang B."/>
            <person name="Yin L."/>
            <person name="Li B."/>
            <person name="Zhang Y."/>
            <person name="Zhang S."/>
            <person name="Jiang F."/>
            <person name="Zhang X."/>
            <person name="Ren Y."/>
            <person name="Wang B."/>
            <person name="Wang S."/>
            <person name="Lu Y."/>
            <person name="Wu K."/>
            <person name="Fan W."/>
            <person name="Wang G."/>
        </authorList>
    </citation>
    <scope>NUCLEOTIDE SEQUENCE</scope>
    <source>
        <strain evidence="2">12Hb</strain>
    </source>
</reference>